<proteinExistence type="predicted"/>
<dbReference type="RefSeq" id="WP_348251391.1">
    <property type="nucleotide sequence ID" value="NZ_JAMPKX010000026.1"/>
</dbReference>
<accession>A0ABV0KBZ3</accession>
<sequence length="61" mass="6465">MTPSTSQTSLTLGIAAGIADRVERRGQQITPEDAIARAKAAQAQMAKFVRLRAARSQPLSA</sequence>
<evidence type="ECO:0000313" key="2">
    <source>
        <dbReference type="Proteomes" id="UP001482513"/>
    </source>
</evidence>
<evidence type="ECO:0000313" key="1">
    <source>
        <dbReference type="EMBL" id="MEP0950287.1"/>
    </source>
</evidence>
<reference evidence="1 2" key="1">
    <citation type="submission" date="2022-04" db="EMBL/GenBank/DDBJ databases">
        <title>Positive selection, recombination, and allopatry shape intraspecific diversity of widespread and dominant cyanobacteria.</title>
        <authorList>
            <person name="Wei J."/>
            <person name="Shu W."/>
            <person name="Hu C."/>
        </authorList>
    </citation>
    <scope>NUCLEOTIDE SEQUENCE [LARGE SCALE GENOMIC DNA]</scope>
    <source>
        <strain evidence="1 2">DQ-A4</strain>
    </source>
</reference>
<name>A0ABV0KBZ3_9CYAN</name>
<comment type="caution">
    <text evidence="1">The sequence shown here is derived from an EMBL/GenBank/DDBJ whole genome shotgun (WGS) entry which is preliminary data.</text>
</comment>
<keyword evidence="2" id="KW-1185">Reference proteome</keyword>
<organism evidence="1 2">
    <name type="scientific">Leptolyngbya subtilissima DQ-A4</name>
    <dbReference type="NCBI Taxonomy" id="2933933"/>
    <lineage>
        <taxon>Bacteria</taxon>
        <taxon>Bacillati</taxon>
        <taxon>Cyanobacteriota</taxon>
        <taxon>Cyanophyceae</taxon>
        <taxon>Leptolyngbyales</taxon>
        <taxon>Leptolyngbyaceae</taxon>
        <taxon>Leptolyngbya group</taxon>
        <taxon>Leptolyngbya</taxon>
    </lineage>
</organism>
<gene>
    <name evidence="1" type="ORF">NC992_25700</name>
</gene>
<protein>
    <submittedName>
        <fullName evidence="1">Uncharacterized protein</fullName>
    </submittedName>
</protein>
<dbReference type="Proteomes" id="UP001482513">
    <property type="component" value="Unassembled WGS sequence"/>
</dbReference>
<dbReference type="EMBL" id="JAMPKX010000026">
    <property type="protein sequence ID" value="MEP0950287.1"/>
    <property type="molecule type" value="Genomic_DNA"/>
</dbReference>